<evidence type="ECO:0000313" key="1">
    <source>
        <dbReference type="EMBL" id="KAK1860581.1"/>
    </source>
</evidence>
<keyword evidence="2" id="KW-1185">Reference proteome</keyword>
<proteinExistence type="predicted"/>
<dbReference type="Proteomes" id="UP000798662">
    <property type="component" value="Chromosome 1"/>
</dbReference>
<comment type="caution">
    <text evidence="1">The sequence shown here is derived from an EMBL/GenBank/DDBJ whole genome shotgun (WGS) entry which is preliminary data.</text>
</comment>
<evidence type="ECO:0000313" key="2">
    <source>
        <dbReference type="Proteomes" id="UP000798662"/>
    </source>
</evidence>
<reference evidence="1" key="1">
    <citation type="submission" date="2019-11" db="EMBL/GenBank/DDBJ databases">
        <title>Nori genome reveals adaptations in red seaweeds to the harsh intertidal environment.</title>
        <authorList>
            <person name="Wang D."/>
            <person name="Mao Y."/>
        </authorList>
    </citation>
    <scope>NUCLEOTIDE SEQUENCE</scope>
    <source>
        <tissue evidence="1">Gametophyte</tissue>
    </source>
</reference>
<accession>A0ACC3BRG1</accession>
<gene>
    <name evidence="1" type="ORF">I4F81_003169</name>
</gene>
<sequence length="108" mass="12428">MVVAGEWIRMMSVQRRQHKMAPTLVKQNLTTRGAPPQRLPRIACEDRRRAAGDRQAALYERRLNFEIQKNRLEEAERNPEATRRAAKQSRVATDQAAAHVEQLALTKL</sequence>
<organism evidence="1 2">
    <name type="scientific">Pyropia yezoensis</name>
    <name type="common">Susabi-nori</name>
    <name type="synonym">Porphyra yezoensis</name>
    <dbReference type="NCBI Taxonomy" id="2788"/>
    <lineage>
        <taxon>Eukaryota</taxon>
        <taxon>Rhodophyta</taxon>
        <taxon>Bangiophyceae</taxon>
        <taxon>Bangiales</taxon>
        <taxon>Bangiaceae</taxon>
        <taxon>Pyropia</taxon>
    </lineage>
</organism>
<name>A0ACC3BRG1_PYRYE</name>
<protein>
    <submittedName>
        <fullName evidence="1">Uncharacterized protein</fullName>
    </submittedName>
</protein>
<dbReference type="EMBL" id="CM020618">
    <property type="protein sequence ID" value="KAK1860581.1"/>
    <property type="molecule type" value="Genomic_DNA"/>
</dbReference>